<feature type="transmembrane region" description="Helical" evidence="1">
    <location>
        <begin position="20"/>
        <end position="40"/>
    </location>
</feature>
<dbReference type="InterPro" id="IPR012859">
    <property type="entry name" value="Pilin_N_archaeal"/>
</dbReference>
<evidence type="ECO:0000259" key="2">
    <source>
        <dbReference type="Pfam" id="PF07790"/>
    </source>
</evidence>
<name>A0ABD6ARV2_9EURY</name>
<accession>A0ABD6ARV2</accession>
<proteinExistence type="predicted"/>
<dbReference type="Pfam" id="PF07790">
    <property type="entry name" value="Pilin_N"/>
    <property type="match status" value="1"/>
</dbReference>
<dbReference type="Proteomes" id="UP001597187">
    <property type="component" value="Unassembled WGS sequence"/>
</dbReference>
<evidence type="ECO:0000256" key="1">
    <source>
        <dbReference type="SAM" id="Phobius"/>
    </source>
</evidence>
<keyword evidence="1" id="KW-0812">Transmembrane</keyword>
<organism evidence="3 4">
    <name type="scientific">Halomarina rubra</name>
    <dbReference type="NCBI Taxonomy" id="2071873"/>
    <lineage>
        <taxon>Archaea</taxon>
        <taxon>Methanobacteriati</taxon>
        <taxon>Methanobacteriota</taxon>
        <taxon>Stenosarchaea group</taxon>
        <taxon>Halobacteria</taxon>
        <taxon>Halobacteriales</taxon>
        <taxon>Natronomonadaceae</taxon>
        <taxon>Halomarina</taxon>
    </lineage>
</organism>
<keyword evidence="1" id="KW-0472">Membrane</keyword>
<comment type="caution">
    <text evidence="3">The sequence shown here is derived from an EMBL/GenBank/DDBJ whole genome shotgun (WGS) entry which is preliminary data.</text>
</comment>
<reference evidence="3 4" key="1">
    <citation type="journal article" date="2019" name="Int. J. Syst. Evol. Microbiol.">
        <title>The Global Catalogue of Microorganisms (GCM) 10K type strain sequencing project: providing services to taxonomists for standard genome sequencing and annotation.</title>
        <authorList>
            <consortium name="The Broad Institute Genomics Platform"/>
            <consortium name="The Broad Institute Genome Sequencing Center for Infectious Disease"/>
            <person name="Wu L."/>
            <person name="Ma J."/>
        </authorList>
    </citation>
    <scope>NUCLEOTIDE SEQUENCE [LARGE SCALE GENOMIC DNA]</scope>
    <source>
        <strain evidence="3 4">CGMCC 1.12563</strain>
    </source>
</reference>
<dbReference type="PANTHER" id="PTHR38138:SF1">
    <property type="entry name" value="ARCHAEAL TYPE IV PILIN N-TERMINAL DOMAIN-CONTAINING PROTEIN"/>
    <property type="match status" value="1"/>
</dbReference>
<evidence type="ECO:0000313" key="3">
    <source>
        <dbReference type="EMBL" id="MFD1512056.1"/>
    </source>
</evidence>
<dbReference type="NCBIfam" id="TIGR02537">
    <property type="entry name" value="arch_flag_Nterm"/>
    <property type="match status" value="1"/>
</dbReference>
<dbReference type="RefSeq" id="WP_250872044.1">
    <property type="nucleotide sequence ID" value="NZ_JALXFV010000002.1"/>
</dbReference>
<keyword evidence="1" id="KW-1133">Transmembrane helix</keyword>
<dbReference type="InterPro" id="IPR013373">
    <property type="entry name" value="Flagellin/pilin_N_arc"/>
</dbReference>
<feature type="domain" description="Archaeal Type IV pilin N-terminal" evidence="2">
    <location>
        <begin position="13"/>
        <end position="80"/>
    </location>
</feature>
<evidence type="ECO:0000313" key="4">
    <source>
        <dbReference type="Proteomes" id="UP001597187"/>
    </source>
</evidence>
<dbReference type="EMBL" id="JBHUDC010000002">
    <property type="protein sequence ID" value="MFD1512056.1"/>
    <property type="molecule type" value="Genomic_DNA"/>
</dbReference>
<gene>
    <name evidence="3" type="ORF">ACFSBT_02015</name>
</gene>
<protein>
    <submittedName>
        <fullName evidence="3">Type IV pilin</fullName>
    </submittedName>
</protein>
<sequence>MFEKLKQLFSEDRAVSPVVGVILMVAIAVILAAVIGFFVLDLGSDQEEAPQASIAFDYDGTNVVATHQGGDTFNGADVELRNGANSAAWGTGAVDAGDASGTIGATGGETVNVVYTFPNGDTAILGSYTVPA</sequence>
<dbReference type="PANTHER" id="PTHR38138">
    <property type="entry name" value="VNG6441H"/>
    <property type="match status" value="1"/>
</dbReference>
<keyword evidence="4" id="KW-1185">Reference proteome</keyword>
<dbReference type="AlphaFoldDB" id="A0ABD6ARV2"/>